<feature type="signal peptide" evidence="7">
    <location>
        <begin position="1"/>
        <end position="22"/>
    </location>
</feature>
<gene>
    <name evidence="8" type="ORF">K443DRAFT_671486</name>
</gene>
<dbReference type="SUPFAM" id="SSF100934">
    <property type="entry name" value="Heat shock protein 70kD (HSP70), C-terminal subdomain"/>
    <property type="match status" value="1"/>
</dbReference>
<feature type="compositionally biased region" description="Acidic residues" evidence="6">
    <location>
        <begin position="841"/>
        <end position="852"/>
    </location>
</feature>
<dbReference type="FunFam" id="3.90.640.10:FF:000010">
    <property type="entry name" value="heat shock 70 kDa protein 14"/>
    <property type="match status" value="1"/>
</dbReference>
<evidence type="ECO:0000256" key="7">
    <source>
        <dbReference type="SAM" id="SignalP"/>
    </source>
</evidence>
<keyword evidence="5" id="KW-0143">Chaperone</keyword>
<sequence>MRFLPCWGVLSLLAFIPQSTLASVLAIDYGSDFMKASLMKPGVPFDVLLNKDSKRKIQSTVSWKKTDRLFGQDAFNLASRFPSDSFSSVKYLQAAPFESEAVSYYTKISTADIIPTLRGTVALKQSDGTEWSTEELIAMQFAYVKQLAEAVGNEKVRDVIVTVPPYYSQFERDAVVDAIEISGLRTLALINDGTAVAVNYAMTRSFPTPEYHIIYDAGASSIRATIVSFSTSTDAKTGVAGTSIAVAGVGYDRTVGGTELDRRLREIFIEIFDGKHKKNIREDKRGMAKLWKETQRVKAILSANAEATAMVESLAWDIDFRAKVTRATFEAACEDLKPVYAQPIHDALHNAGLTIGEISSVILTGGSSRTPMIQASVKAAVGGDKIALNVNADEAAVLGAALHGAGLSRQFKTKNIKVSDISAHDIQASYLAASTASTSRPRTITSLVFPAGSKVGTKKILTFKRKEDFIISLDYKNAVAPGFPTRMFEAEITGVEEAIGNLTERGAVDPVVKATLTLSESGFVSITDAIAFGEIKDESIAGKLKGFFGGSSGSPDTATEPAEHTPPRDTETTSSSSSSAASPSPSVAEKKPAPVENTISLNVSTGFTTIAPMTVEEKRASRSRLRALDAEESAKNRKEEARNTFEAYLYRLRDLLDDEDKQTPFKKCSQQPERQAIADKLDESFAWLHDRGDLAETSQFLDKRMSLETLEWPIIHRYTEIEAFPQALNNSQMWNWSTRLFLTEARQNLTKEAAEDLPSKWTKEELDGLEKTLREHESWLSEWVEKQKSVKPHEDPVIETTEMKARAKVLETHLHKLWKRKVPKRKPKPTTTTAEAKATEAAEEVVEEGQVEDEYRQIPLEEQGHDEL</sequence>
<reference evidence="9" key="2">
    <citation type="submission" date="2015-01" db="EMBL/GenBank/DDBJ databases">
        <title>Evolutionary Origins and Diversification of the Mycorrhizal Mutualists.</title>
        <authorList>
            <consortium name="DOE Joint Genome Institute"/>
            <consortium name="Mycorrhizal Genomics Consortium"/>
            <person name="Kohler A."/>
            <person name="Kuo A."/>
            <person name="Nagy L.G."/>
            <person name="Floudas D."/>
            <person name="Copeland A."/>
            <person name="Barry K.W."/>
            <person name="Cichocki N."/>
            <person name="Veneault-Fourrey C."/>
            <person name="LaButti K."/>
            <person name="Lindquist E.A."/>
            <person name="Lipzen A."/>
            <person name="Lundell T."/>
            <person name="Morin E."/>
            <person name="Murat C."/>
            <person name="Riley R."/>
            <person name="Ohm R."/>
            <person name="Sun H."/>
            <person name="Tunlid A."/>
            <person name="Henrissat B."/>
            <person name="Grigoriev I.V."/>
            <person name="Hibbett D.S."/>
            <person name="Martin F."/>
        </authorList>
    </citation>
    <scope>NUCLEOTIDE SEQUENCE [LARGE SCALE GENOMIC DNA]</scope>
    <source>
        <strain evidence="9">LaAM-08-1</strain>
    </source>
</reference>
<dbReference type="EMBL" id="KN838538">
    <property type="protein sequence ID" value="KIK09592.1"/>
    <property type="molecule type" value="Genomic_DNA"/>
</dbReference>
<keyword evidence="3" id="KW-0256">Endoplasmic reticulum</keyword>
<dbReference type="Gene3D" id="1.20.1270.10">
    <property type="match status" value="1"/>
</dbReference>
<proteinExistence type="inferred from homology"/>
<dbReference type="Pfam" id="PF00012">
    <property type="entry name" value="HSP70"/>
    <property type="match status" value="1"/>
</dbReference>
<evidence type="ECO:0000313" key="9">
    <source>
        <dbReference type="Proteomes" id="UP000054477"/>
    </source>
</evidence>
<feature type="region of interest" description="Disordered" evidence="6">
    <location>
        <begin position="547"/>
        <end position="596"/>
    </location>
</feature>
<evidence type="ECO:0000256" key="2">
    <source>
        <dbReference type="ARBA" id="ARBA00022741"/>
    </source>
</evidence>
<dbReference type="PANTHER" id="PTHR45639">
    <property type="entry name" value="HSC70CB, ISOFORM G-RELATED"/>
    <property type="match status" value="1"/>
</dbReference>
<dbReference type="Gene3D" id="3.90.640.10">
    <property type="entry name" value="Actin, Chain A, domain 4"/>
    <property type="match status" value="1"/>
</dbReference>
<dbReference type="GO" id="GO:0005524">
    <property type="term" value="F:ATP binding"/>
    <property type="evidence" value="ECO:0007669"/>
    <property type="project" value="UniProtKB-KW"/>
</dbReference>
<dbReference type="GO" id="GO:0034663">
    <property type="term" value="C:endoplasmic reticulum chaperone complex"/>
    <property type="evidence" value="ECO:0007669"/>
    <property type="project" value="TreeGrafter"/>
</dbReference>
<feature type="region of interest" description="Disordered" evidence="6">
    <location>
        <begin position="821"/>
        <end position="868"/>
    </location>
</feature>
<dbReference type="Gene3D" id="3.30.30.30">
    <property type="match status" value="1"/>
</dbReference>
<dbReference type="InterPro" id="IPR029048">
    <property type="entry name" value="HSP70_C_sf"/>
</dbReference>
<evidence type="ECO:0000256" key="3">
    <source>
        <dbReference type="ARBA" id="ARBA00022824"/>
    </source>
</evidence>
<evidence type="ECO:0000256" key="4">
    <source>
        <dbReference type="ARBA" id="ARBA00022840"/>
    </source>
</evidence>
<feature type="region of interest" description="Disordered" evidence="6">
    <location>
        <begin position="614"/>
        <end position="637"/>
    </location>
</feature>
<dbReference type="Gene3D" id="2.60.34.10">
    <property type="entry name" value="Substrate Binding Domain Of DNAk, Chain A, domain 1"/>
    <property type="match status" value="1"/>
</dbReference>
<dbReference type="InterPro" id="IPR013126">
    <property type="entry name" value="Hsp_70_fam"/>
</dbReference>
<dbReference type="Gene3D" id="3.30.420.40">
    <property type="match status" value="2"/>
</dbReference>
<reference evidence="8 9" key="1">
    <citation type="submission" date="2014-04" db="EMBL/GenBank/DDBJ databases">
        <authorList>
            <consortium name="DOE Joint Genome Institute"/>
            <person name="Kuo A."/>
            <person name="Kohler A."/>
            <person name="Nagy L.G."/>
            <person name="Floudas D."/>
            <person name="Copeland A."/>
            <person name="Barry K.W."/>
            <person name="Cichocki N."/>
            <person name="Veneault-Fourrey C."/>
            <person name="LaButti K."/>
            <person name="Lindquist E.A."/>
            <person name="Lipzen A."/>
            <person name="Lundell T."/>
            <person name="Morin E."/>
            <person name="Murat C."/>
            <person name="Sun H."/>
            <person name="Tunlid A."/>
            <person name="Henrissat B."/>
            <person name="Grigoriev I.V."/>
            <person name="Hibbett D.S."/>
            <person name="Martin F."/>
            <person name="Nordberg H.P."/>
            <person name="Cantor M.N."/>
            <person name="Hua S.X."/>
        </authorList>
    </citation>
    <scope>NUCLEOTIDE SEQUENCE [LARGE SCALE GENOMIC DNA]</scope>
    <source>
        <strain evidence="8 9">LaAM-08-1</strain>
    </source>
</reference>
<feature type="chain" id="PRO_5002217543" description="Actin-like ATPase domain-containing protein" evidence="7">
    <location>
        <begin position="23"/>
        <end position="868"/>
    </location>
</feature>
<dbReference type="Proteomes" id="UP000054477">
    <property type="component" value="Unassembled WGS sequence"/>
</dbReference>
<dbReference type="GO" id="GO:0030968">
    <property type="term" value="P:endoplasmic reticulum unfolded protein response"/>
    <property type="evidence" value="ECO:0007669"/>
    <property type="project" value="TreeGrafter"/>
</dbReference>
<dbReference type="CDD" id="cd10230">
    <property type="entry name" value="ASKHA_NBD_HSP70_HYOU1"/>
    <property type="match status" value="1"/>
</dbReference>
<dbReference type="SUPFAM" id="SSF53067">
    <property type="entry name" value="Actin-like ATPase domain"/>
    <property type="match status" value="2"/>
</dbReference>
<dbReference type="STRING" id="1095629.A0A0C9YGV4"/>
<dbReference type="OrthoDB" id="10262720at2759"/>
<dbReference type="HOGENOM" id="CLU_005965_5_0_1"/>
<feature type="compositionally biased region" description="Basic and acidic residues" evidence="6">
    <location>
        <begin position="561"/>
        <end position="571"/>
    </location>
</feature>
<evidence type="ECO:0000313" key="8">
    <source>
        <dbReference type="EMBL" id="KIK09592.1"/>
    </source>
</evidence>
<feature type="compositionally biased region" description="Basic and acidic residues" evidence="6">
    <location>
        <begin position="615"/>
        <end position="637"/>
    </location>
</feature>
<accession>A0A0C9YGV4</accession>
<dbReference type="InterPro" id="IPR029047">
    <property type="entry name" value="HSP70_peptide-bd_sf"/>
</dbReference>
<evidence type="ECO:0008006" key="10">
    <source>
        <dbReference type="Google" id="ProtNLM"/>
    </source>
</evidence>
<dbReference type="GO" id="GO:0140662">
    <property type="term" value="F:ATP-dependent protein folding chaperone"/>
    <property type="evidence" value="ECO:0007669"/>
    <property type="project" value="InterPro"/>
</dbReference>
<feature type="compositionally biased region" description="Low complexity" evidence="6">
    <location>
        <begin position="574"/>
        <end position="586"/>
    </location>
</feature>
<keyword evidence="4" id="KW-0067">ATP-binding</keyword>
<organism evidence="8 9">
    <name type="scientific">Laccaria amethystina LaAM-08-1</name>
    <dbReference type="NCBI Taxonomy" id="1095629"/>
    <lineage>
        <taxon>Eukaryota</taxon>
        <taxon>Fungi</taxon>
        <taxon>Dikarya</taxon>
        <taxon>Basidiomycota</taxon>
        <taxon>Agaricomycotina</taxon>
        <taxon>Agaricomycetes</taxon>
        <taxon>Agaricomycetidae</taxon>
        <taxon>Agaricales</taxon>
        <taxon>Agaricineae</taxon>
        <taxon>Hydnangiaceae</taxon>
        <taxon>Laccaria</taxon>
    </lineage>
</organism>
<evidence type="ECO:0000256" key="1">
    <source>
        <dbReference type="ARBA" id="ARBA00007381"/>
    </source>
</evidence>
<dbReference type="PANTHER" id="PTHR45639:SF3">
    <property type="entry name" value="HYPOXIA UP-REGULATED PROTEIN 1"/>
    <property type="match status" value="1"/>
</dbReference>
<dbReference type="PRINTS" id="PR00301">
    <property type="entry name" value="HEATSHOCK70"/>
</dbReference>
<evidence type="ECO:0000256" key="5">
    <source>
        <dbReference type="ARBA" id="ARBA00023186"/>
    </source>
</evidence>
<dbReference type="AlphaFoldDB" id="A0A0C9YGV4"/>
<protein>
    <recommendedName>
        <fullName evidence="10">Actin-like ATPase domain-containing protein</fullName>
    </recommendedName>
</protein>
<evidence type="ECO:0000256" key="6">
    <source>
        <dbReference type="SAM" id="MobiDB-lite"/>
    </source>
</evidence>
<keyword evidence="9" id="KW-1185">Reference proteome</keyword>
<name>A0A0C9YGV4_9AGAR</name>
<comment type="similarity">
    <text evidence="1">Belongs to the heat shock protein 70 family.</text>
</comment>
<keyword evidence="2" id="KW-0547">Nucleotide-binding</keyword>
<dbReference type="InterPro" id="IPR043129">
    <property type="entry name" value="ATPase_NBD"/>
</dbReference>
<keyword evidence="7" id="KW-0732">Signal</keyword>